<gene>
    <name evidence="3" type="ORF">E0493_03710</name>
</gene>
<organism evidence="3 4">
    <name type="scientific">Teichococcus coralli</name>
    <dbReference type="NCBI Taxonomy" id="2545983"/>
    <lineage>
        <taxon>Bacteria</taxon>
        <taxon>Pseudomonadati</taxon>
        <taxon>Pseudomonadota</taxon>
        <taxon>Alphaproteobacteria</taxon>
        <taxon>Acetobacterales</taxon>
        <taxon>Roseomonadaceae</taxon>
        <taxon>Roseomonas</taxon>
    </lineage>
</organism>
<dbReference type="Proteomes" id="UP000460715">
    <property type="component" value="Unassembled WGS sequence"/>
</dbReference>
<keyword evidence="1" id="KW-0479">Metal-binding</keyword>
<evidence type="ECO:0000313" key="3">
    <source>
        <dbReference type="EMBL" id="MXP62460.1"/>
    </source>
</evidence>
<dbReference type="PANTHER" id="PTHR20883:SF15">
    <property type="entry name" value="PHYTANOYL-COA DIOXYGENASE DOMAIN-CONTAINING PROTEIN 1"/>
    <property type="match status" value="1"/>
</dbReference>
<dbReference type="PANTHER" id="PTHR20883">
    <property type="entry name" value="PHYTANOYL-COA DIOXYGENASE DOMAIN CONTAINING 1"/>
    <property type="match status" value="1"/>
</dbReference>
<dbReference type="Pfam" id="PF05721">
    <property type="entry name" value="PhyH"/>
    <property type="match status" value="1"/>
</dbReference>
<dbReference type="GO" id="GO:0005506">
    <property type="term" value="F:iron ion binding"/>
    <property type="evidence" value="ECO:0007669"/>
    <property type="project" value="UniProtKB-ARBA"/>
</dbReference>
<keyword evidence="3" id="KW-0560">Oxidoreductase</keyword>
<dbReference type="OrthoDB" id="547161at2"/>
<dbReference type="RefSeq" id="WP_160935561.1">
    <property type="nucleotide sequence ID" value="NZ_SNVJ01000002.1"/>
</dbReference>
<keyword evidence="3" id="KW-0223">Dioxygenase</keyword>
<name>A0A845B891_9PROT</name>
<evidence type="ECO:0000256" key="1">
    <source>
        <dbReference type="ARBA" id="ARBA00022723"/>
    </source>
</evidence>
<accession>A0A845B891</accession>
<dbReference type="EMBL" id="SNVJ01000002">
    <property type="protein sequence ID" value="MXP62460.1"/>
    <property type="molecule type" value="Genomic_DNA"/>
</dbReference>
<comment type="caution">
    <text evidence="3">The sequence shown here is derived from an EMBL/GenBank/DDBJ whole genome shotgun (WGS) entry which is preliminary data.</text>
</comment>
<keyword evidence="4" id="KW-1185">Reference proteome</keyword>
<protein>
    <submittedName>
        <fullName evidence="3">Phytanoyl-CoA dioxygenase family protein</fullName>
    </submittedName>
</protein>
<dbReference type="InterPro" id="IPR008775">
    <property type="entry name" value="Phytyl_CoA_dOase-like"/>
</dbReference>
<keyword evidence="2" id="KW-0408">Iron</keyword>
<dbReference type="AlphaFoldDB" id="A0A845B891"/>
<evidence type="ECO:0000313" key="4">
    <source>
        <dbReference type="Proteomes" id="UP000460715"/>
    </source>
</evidence>
<evidence type="ECO:0000256" key="2">
    <source>
        <dbReference type="ARBA" id="ARBA00023004"/>
    </source>
</evidence>
<reference evidence="3 4" key="1">
    <citation type="submission" date="2019-03" db="EMBL/GenBank/DDBJ databases">
        <title>Roseomonas sp. a novel Roseomonas species isolated from Sea whip Gorgonian.</title>
        <authorList>
            <person name="Li F."/>
            <person name="Pan X."/>
            <person name="Huang S."/>
            <person name="Li Z."/>
            <person name="Meng B."/>
        </authorList>
    </citation>
    <scope>NUCLEOTIDE SEQUENCE [LARGE SCALE GENOMIC DNA]</scope>
    <source>
        <strain evidence="3 4">M0104</strain>
    </source>
</reference>
<proteinExistence type="predicted"/>
<dbReference type="Gene3D" id="2.60.120.620">
    <property type="entry name" value="q2cbj1_9rhob like domain"/>
    <property type="match status" value="1"/>
</dbReference>
<sequence length="369" mass="41107">MSKRTALSVADGCCEAKDRAMQATTPLGTLIDVPESDEDDAAVFNAADIAGAVQHYKREGYVVIRGLLTPDLCDRVRQGYRDEVRPSKTPILRQKNMRYERNRFDEDGFLANPIFNAQDLESRRFGSFKTAALDAVTNPGVAALTAALLGTPRTKVIQTMFFEAPAGTWAHQDSYYQDSGAGIGRCTAGWFALEDIDAGAGRFYVCPRSHRLMPLLRNAGELDFATGHQRYQRAVLEAIRRYELRWHAPCLRKGDVIFWSSLTVHGSLGAERRGVSRTSLTAHFLPEADEMLQFHTRIRPQKLLPHNGMAVARLHDQDEWRNRMVRLAASSAPRAYAVVRKTAMRALFAVGKMRKGQHAAPILPPDAIA</sequence>
<dbReference type="SUPFAM" id="SSF51197">
    <property type="entry name" value="Clavaminate synthase-like"/>
    <property type="match status" value="1"/>
</dbReference>
<dbReference type="GO" id="GO:0016706">
    <property type="term" value="F:2-oxoglutarate-dependent dioxygenase activity"/>
    <property type="evidence" value="ECO:0007669"/>
    <property type="project" value="UniProtKB-ARBA"/>
</dbReference>